<protein>
    <submittedName>
        <fullName evidence="7">Site-specific integrase</fullName>
    </submittedName>
</protein>
<dbReference type="PROSITE" id="PS51898">
    <property type="entry name" value="TYR_RECOMBINASE"/>
    <property type="match status" value="1"/>
</dbReference>
<evidence type="ECO:0000256" key="2">
    <source>
        <dbReference type="ARBA" id="ARBA00022908"/>
    </source>
</evidence>
<evidence type="ECO:0000256" key="4">
    <source>
        <dbReference type="ARBA" id="ARBA00023172"/>
    </source>
</evidence>
<dbReference type="OrthoDB" id="1822491at2"/>
<evidence type="ECO:0000256" key="1">
    <source>
        <dbReference type="ARBA" id="ARBA00008857"/>
    </source>
</evidence>
<dbReference type="GO" id="GO:0015074">
    <property type="term" value="P:DNA integration"/>
    <property type="evidence" value="ECO:0007669"/>
    <property type="project" value="UniProtKB-KW"/>
</dbReference>
<feature type="non-terminal residue" evidence="7">
    <location>
        <position position="1"/>
    </location>
</feature>
<evidence type="ECO:0000313" key="8">
    <source>
        <dbReference type="Proteomes" id="UP000270343"/>
    </source>
</evidence>
<dbReference type="InterPro" id="IPR004107">
    <property type="entry name" value="Integrase_SAM-like_N"/>
</dbReference>
<dbReference type="Gene3D" id="1.10.443.10">
    <property type="entry name" value="Intergrase catalytic core"/>
    <property type="match status" value="1"/>
</dbReference>
<dbReference type="Gene3D" id="1.10.150.130">
    <property type="match status" value="1"/>
</dbReference>
<dbReference type="Pfam" id="PF14659">
    <property type="entry name" value="Phage_int_SAM_3"/>
    <property type="match status" value="1"/>
</dbReference>
<keyword evidence="3" id="KW-0238">DNA-binding</keyword>
<dbReference type="EMBL" id="RBAM01000054">
    <property type="protein sequence ID" value="RKN56950.1"/>
    <property type="molecule type" value="Genomic_DNA"/>
</dbReference>
<dbReference type="GO" id="GO:0003677">
    <property type="term" value="F:DNA binding"/>
    <property type="evidence" value="ECO:0007669"/>
    <property type="project" value="UniProtKB-KW"/>
</dbReference>
<sequence>DHLVEVRSAKNHGTYLDPKRSRITLTSWHAKWWPNQRAARNTLNRDERMWRLHVEPAFGSWPLTDITWLDVDRWVKSLLGPLDAASIPAAFQILDRLMTAAVLDKRLLNNPCDGIKLPRRRKKHPEDRKPPTYAQLDLIRAELPRHHHPLIIVAQETGLRWGELVGLRRCCVDLEAARIQVREVLEDSKGHLARKEYPKSDAGLRTVPLTPLAVEALEGHLAAHPAQGTRSAPQEGMRPEELVFRGPRSATYRQANFYTTWVGAIQRAGVARKTVNATTRRTEWWPRFHSIRHAYASRLHALGVPEVVVQEILGHERGGSVTWLYTHAAMDTAGQVLAALTQGRPPLAVVESASSPHTHRGGPGSTGPKRGLVSA</sequence>
<proteinExistence type="inferred from homology"/>
<dbReference type="RefSeq" id="WP_147449867.1">
    <property type="nucleotide sequence ID" value="NZ_RBAM01000054.1"/>
</dbReference>
<dbReference type="InterPro" id="IPR011010">
    <property type="entry name" value="DNA_brk_join_enz"/>
</dbReference>
<comment type="caution">
    <text evidence="7">The sequence shown here is derived from an EMBL/GenBank/DDBJ whole genome shotgun (WGS) entry which is preliminary data.</text>
</comment>
<accession>A0A3B0A9D8</accession>
<gene>
    <name evidence="7" type="ORF">D7231_34490</name>
</gene>
<keyword evidence="4" id="KW-0233">DNA recombination</keyword>
<dbReference type="PANTHER" id="PTHR30349">
    <property type="entry name" value="PHAGE INTEGRASE-RELATED"/>
    <property type="match status" value="1"/>
</dbReference>
<dbReference type="SUPFAM" id="SSF56349">
    <property type="entry name" value="DNA breaking-rejoining enzymes"/>
    <property type="match status" value="1"/>
</dbReference>
<feature type="region of interest" description="Disordered" evidence="5">
    <location>
        <begin position="351"/>
        <end position="375"/>
    </location>
</feature>
<feature type="domain" description="Tyr recombinase" evidence="6">
    <location>
        <begin position="126"/>
        <end position="338"/>
    </location>
</feature>
<dbReference type="AlphaFoldDB" id="A0A3B0A9D8"/>
<dbReference type="Pfam" id="PF00589">
    <property type="entry name" value="Phage_integrase"/>
    <property type="match status" value="1"/>
</dbReference>
<dbReference type="InterPro" id="IPR050090">
    <property type="entry name" value="Tyrosine_recombinase_XerCD"/>
</dbReference>
<dbReference type="InterPro" id="IPR010998">
    <property type="entry name" value="Integrase_recombinase_N"/>
</dbReference>
<dbReference type="Proteomes" id="UP000270343">
    <property type="component" value="Unassembled WGS sequence"/>
</dbReference>
<reference evidence="7 8" key="1">
    <citation type="journal article" date="2015" name="Antonie Van Leeuwenhoek">
        <title>Streptomyces klenkii sp. nov., isolated from deep marine sediment.</title>
        <authorList>
            <person name="Veyisoglu A."/>
            <person name="Sahin N."/>
        </authorList>
    </citation>
    <scope>NUCLEOTIDE SEQUENCE [LARGE SCALE GENOMIC DNA]</scope>
    <source>
        <strain evidence="7 8">KCTC 29202</strain>
    </source>
</reference>
<keyword evidence="2" id="KW-0229">DNA integration</keyword>
<name>A0A3B0A9D8_9ACTN</name>
<dbReference type="GO" id="GO:0006310">
    <property type="term" value="P:DNA recombination"/>
    <property type="evidence" value="ECO:0007669"/>
    <property type="project" value="UniProtKB-KW"/>
</dbReference>
<evidence type="ECO:0000256" key="3">
    <source>
        <dbReference type="ARBA" id="ARBA00023125"/>
    </source>
</evidence>
<dbReference type="InterPro" id="IPR002104">
    <property type="entry name" value="Integrase_catalytic"/>
</dbReference>
<keyword evidence="8" id="KW-1185">Reference proteome</keyword>
<dbReference type="InterPro" id="IPR013762">
    <property type="entry name" value="Integrase-like_cat_sf"/>
</dbReference>
<evidence type="ECO:0000259" key="6">
    <source>
        <dbReference type="PROSITE" id="PS51898"/>
    </source>
</evidence>
<dbReference type="PANTHER" id="PTHR30349:SF64">
    <property type="entry name" value="PROPHAGE INTEGRASE INTD-RELATED"/>
    <property type="match status" value="1"/>
</dbReference>
<dbReference type="CDD" id="cd01189">
    <property type="entry name" value="INT_ICEBs1_C_like"/>
    <property type="match status" value="1"/>
</dbReference>
<evidence type="ECO:0000313" key="7">
    <source>
        <dbReference type="EMBL" id="RKN56950.1"/>
    </source>
</evidence>
<organism evidence="7 8">
    <name type="scientific">Streptomyces klenkii</name>
    <dbReference type="NCBI Taxonomy" id="1420899"/>
    <lineage>
        <taxon>Bacteria</taxon>
        <taxon>Bacillati</taxon>
        <taxon>Actinomycetota</taxon>
        <taxon>Actinomycetes</taxon>
        <taxon>Kitasatosporales</taxon>
        <taxon>Streptomycetaceae</taxon>
        <taxon>Streptomyces</taxon>
    </lineage>
</organism>
<evidence type="ECO:0000256" key="5">
    <source>
        <dbReference type="SAM" id="MobiDB-lite"/>
    </source>
</evidence>
<comment type="similarity">
    <text evidence="1">Belongs to the 'phage' integrase family.</text>
</comment>